<feature type="coiled-coil region" evidence="10">
    <location>
        <begin position="143"/>
        <end position="170"/>
    </location>
</feature>
<evidence type="ECO:0000259" key="12">
    <source>
        <dbReference type="Pfam" id="PF00482"/>
    </source>
</evidence>
<keyword evidence="6 9" id="KW-0812">Transmembrane</keyword>
<evidence type="ECO:0000256" key="6">
    <source>
        <dbReference type="ARBA" id="ARBA00022692"/>
    </source>
</evidence>
<evidence type="ECO:0000256" key="9">
    <source>
        <dbReference type="RuleBase" id="RU003923"/>
    </source>
</evidence>
<dbReference type="GO" id="GO:0005886">
    <property type="term" value="C:plasma membrane"/>
    <property type="evidence" value="ECO:0007669"/>
    <property type="project" value="UniProtKB-SubCell"/>
</dbReference>
<evidence type="ECO:0000256" key="5">
    <source>
        <dbReference type="ARBA" id="ARBA00022519"/>
    </source>
</evidence>
<proteinExistence type="inferred from homology"/>
<keyword evidence="10" id="KW-0175">Coiled coil</keyword>
<evidence type="ECO:0000256" key="3">
    <source>
        <dbReference type="ARBA" id="ARBA00022448"/>
    </source>
</evidence>
<dbReference type="InterPro" id="IPR001992">
    <property type="entry name" value="T2SS_GspF/T4SS_PilC_CS"/>
</dbReference>
<name>A0A844LYP1_9GAMM</name>
<evidence type="ECO:0000256" key="11">
    <source>
        <dbReference type="SAM" id="Phobius"/>
    </source>
</evidence>
<dbReference type="InterPro" id="IPR003004">
    <property type="entry name" value="GspF/PilC"/>
</dbReference>
<organism evidence="13 14">
    <name type="scientific">Psychrobacter sanguinis</name>
    <dbReference type="NCBI Taxonomy" id="861445"/>
    <lineage>
        <taxon>Bacteria</taxon>
        <taxon>Pseudomonadati</taxon>
        <taxon>Pseudomonadota</taxon>
        <taxon>Gammaproteobacteria</taxon>
        <taxon>Moraxellales</taxon>
        <taxon>Moraxellaceae</taxon>
        <taxon>Psychrobacter</taxon>
    </lineage>
</organism>
<evidence type="ECO:0000256" key="1">
    <source>
        <dbReference type="ARBA" id="ARBA00004429"/>
    </source>
</evidence>
<dbReference type="GO" id="GO:0015628">
    <property type="term" value="P:protein secretion by the type II secretion system"/>
    <property type="evidence" value="ECO:0007669"/>
    <property type="project" value="TreeGrafter"/>
</dbReference>
<dbReference type="PANTHER" id="PTHR30012">
    <property type="entry name" value="GENERAL SECRETION PATHWAY PROTEIN"/>
    <property type="match status" value="1"/>
</dbReference>
<evidence type="ECO:0000256" key="8">
    <source>
        <dbReference type="ARBA" id="ARBA00023136"/>
    </source>
</evidence>
<feature type="domain" description="Type II secretion system protein GspF" evidence="12">
    <location>
        <begin position="75"/>
        <end position="198"/>
    </location>
</feature>
<comment type="caution">
    <text evidence="13">The sequence shown here is derived from an EMBL/GenBank/DDBJ whole genome shotgun (WGS) entry which is preliminary data.</text>
</comment>
<reference evidence="13 14" key="1">
    <citation type="journal article" date="2019" name="PLoS ONE">
        <title>Pup mortality in New Zealand sea lions (Phocarctos hookeri) at Enderby Island, Auckland Islands, 2013-18.</title>
        <authorList>
            <person name="Michael S.A."/>
            <person name="Hayman D.T.S."/>
            <person name="Gray R."/>
            <person name="Zhang J."/>
            <person name="Rogers L."/>
            <person name="Roe W.D."/>
        </authorList>
    </citation>
    <scope>NUCLEOTIDE SEQUENCE [LARGE SCALE GENOMIC DNA]</scope>
    <source>
        <strain evidence="13 14">SM868</strain>
    </source>
</reference>
<feature type="transmembrane region" description="Helical" evidence="11">
    <location>
        <begin position="177"/>
        <end position="201"/>
    </location>
</feature>
<evidence type="ECO:0000256" key="10">
    <source>
        <dbReference type="SAM" id="Coils"/>
    </source>
</evidence>
<dbReference type="InterPro" id="IPR018076">
    <property type="entry name" value="T2SS_GspF_dom"/>
</dbReference>
<dbReference type="EMBL" id="WFKQ01000001">
    <property type="protein sequence ID" value="MUG31663.1"/>
    <property type="molecule type" value="Genomic_DNA"/>
</dbReference>
<dbReference type="PRINTS" id="PR00812">
    <property type="entry name" value="BCTERIALGSPF"/>
</dbReference>
<keyword evidence="7 11" id="KW-1133">Transmembrane helix</keyword>
<dbReference type="Gene3D" id="1.20.81.30">
    <property type="entry name" value="Type II secretion system (T2SS), domain F"/>
    <property type="match status" value="2"/>
</dbReference>
<gene>
    <name evidence="13" type="ORF">GB996_02525</name>
</gene>
<dbReference type="Pfam" id="PF00482">
    <property type="entry name" value="T2SSF"/>
    <property type="match status" value="2"/>
</dbReference>
<feature type="transmembrane region" description="Helical" evidence="11">
    <location>
        <begin position="382"/>
        <end position="402"/>
    </location>
</feature>
<keyword evidence="3 9" id="KW-0813">Transport</keyword>
<keyword evidence="4" id="KW-1003">Cell membrane</keyword>
<keyword evidence="14" id="KW-1185">Reference proteome</keyword>
<protein>
    <submittedName>
        <fullName evidence="13">Type II secretion system F family protein</fullName>
    </submittedName>
</protein>
<keyword evidence="8 11" id="KW-0472">Membrane</keyword>
<dbReference type="Proteomes" id="UP000442109">
    <property type="component" value="Unassembled WGS sequence"/>
</dbReference>
<accession>A0A844LYP1</accession>
<dbReference type="FunFam" id="1.20.81.30:FF:000001">
    <property type="entry name" value="Type II secretion system protein F"/>
    <property type="match status" value="2"/>
</dbReference>
<comment type="similarity">
    <text evidence="2 9">Belongs to the GSP F family.</text>
</comment>
<evidence type="ECO:0000313" key="13">
    <source>
        <dbReference type="EMBL" id="MUG31663.1"/>
    </source>
</evidence>
<evidence type="ECO:0000256" key="2">
    <source>
        <dbReference type="ARBA" id="ARBA00005745"/>
    </source>
</evidence>
<dbReference type="PANTHER" id="PTHR30012:SF7">
    <property type="entry name" value="PROTEIN TRANSPORT PROTEIN HOFC HOMOLOG"/>
    <property type="match status" value="1"/>
</dbReference>
<evidence type="ECO:0000256" key="4">
    <source>
        <dbReference type="ARBA" id="ARBA00022475"/>
    </source>
</evidence>
<evidence type="ECO:0000256" key="7">
    <source>
        <dbReference type="ARBA" id="ARBA00022989"/>
    </source>
</evidence>
<dbReference type="PROSITE" id="PS00874">
    <property type="entry name" value="T2SP_F"/>
    <property type="match status" value="1"/>
</dbReference>
<feature type="domain" description="Type II secretion system protein GspF" evidence="12">
    <location>
        <begin position="279"/>
        <end position="401"/>
    </location>
</feature>
<keyword evidence="5" id="KW-0997">Cell inner membrane</keyword>
<feature type="transmembrane region" description="Helical" evidence="11">
    <location>
        <begin position="221"/>
        <end position="243"/>
    </location>
</feature>
<dbReference type="AlphaFoldDB" id="A0A844LYP1"/>
<dbReference type="InterPro" id="IPR042094">
    <property type="entry name" value="T2SS_GspF_sf"/>
</dbReference>
<sequence length="410" mass="45477">MSPVPNRTKLKMLEFVYQGINPQGMKVKGILTSSSMALAKAQLRKQGIVTQRIRRKPKALWRRQKKITALDISLFVRQLATMTKAGVPIVQAFELIAQALDKPSMKQLVLRVKQQLETGMSLEDSLRAHPKQFDDLFCALVSAAEHSGTLDTLLERIADYKENNELLKIKLKKAIKYPLAVMLVAMIVSIILLLKVVPVFADLYDSMGSQLPAFTQFVVTLSHIMQKLWPIFLLLTIAAVIAFRQAQKRSLGFNQWLDKAILKLPIFGSIAYQAIIARFCRTLATTYAAGVPLLEALGATAAATDNHVFETATYQMRQQVAAGQRLERSMRSSQLFPALAVQMVSIGEESGSLEQMLNKVADYYEAQVTHAIDGLTDLMEPIIMVIIGLLVGGLIVAMYLPIFQMGSILG</sequence>
<comment type="subcellular location">
    <subcellularLocation>
        <location evidence="1 9">Cell inner membrane</location>
        <topology evidence="1 9">Multi-pass membrane protein</topology>
    </subcellularLocation>
</comment>
<evidence type="ECO:0000313" key="14">
    <source>
        <dbReference type="Proteomes" id="UP000442109"/>
    </source>
</evidence>